<dbReference type="Gene3D" id="3.40.710.10">
    <property type="entry name" value="DD-peptidase/beta-lactamase superfamily"/>
    <property type="match status" value="1"/>
</dbReference>
<dbReference type="InterPro" id="IPR012338">
    <property type="entry name" value="Beta-lactam/transpept-like"/>
</dbReference>
<dbReference type="RefSeq" id="WP_206594331.1">
    <property type="nucleotide sequence ID" value="NZ_JAFKCS010000010.1"/>
</dbReference>
<proteinExistence type="predicted"/>
<name>A0ABS3CTU7_9ALTE</name>
<keyword evidence="3" id="KW-1185">Reference proteome</keyword>
<gene>
    <name evidence="2" type="ORF">J0A65_11480</name>
</gene>
<dbReference type="Proteomes" id="UP000663992">
    <property type="component" value="Unassembled WGS sequence"/>
</dbReference>
<reference evidence="2 3" key="1">
    <citation type="submission" date="2021-03" db="EMBL/GenBank/DDBJ databases">
        <title>novel species isolated from a fishpond in China.</title>
        <authorList>
            <person name="Lu H."/>
            <person name="Cai Z."/>
        </authorList>
    </citation>
    <scope>NUCLEOTIDE SEQUENCE [LARGE SCALE GENOMIC DNA]</scope>
    <source>
        <strain evidence="2 3">Y57</strain>
    </source>
</reference>
<organism evidence="2 3">
    <name type="scientific">Bowmanella yangjiangensis</name>
    <dbReference type="NCBI Taxonomy" id="2811230"/>
    <lineage>
        <taxon>Bacteria</taxon>
        <taxon>Pseudomonadati</taxon>
        <taxon>Pseudomonadota</taxon>
        <taxon>Gammaproteobacteria</taxon>
        <taxon>Alteromonadales</taxon>
        <taxon>Alteromonadaceae</taxon>
        <taxon>Bowmanella</taxon>
    </lineage>
</organism>
<sequence length="97" mass="10845">MHKLHACIFSISLMFANFQVLANSSLPVIEQHLLPQQYLKGTPRTYSIKQMMEAHKVSGLSLAFIDNGQLLWVKAYGEANLSDRQPVTTSTVFTGAY</sequence>
<evidence type="ECO:0000313" key="2">
    <source>
        <dbReference type="EMBL" id="MBN7820490.1"/>
    </source>
</evidence>
<dbReference type="SUPFAM" id="SSF56601">
    <property type="entry name" value="beta-lactamase/transpeptidase-like"/>
    <property type="match status" value="1"/>
</dbReference>
<evidence type="ECO:0000256" key="1">
    <source>
        <dbReference type="SAM" id="SignalP"/>
    </source>
</evidence>
<keyword evidence="1" id="KW-0732">Signal</keyword>
<dbReference type="EMBL" id="JAFKCS010000010">
    <property type="protein sequence ID" value="MBN7820490.1"/>
    <property type="molecule type" value="Genomic_DNA"/>
</dbReference>
<comment type="caution">
    <text evidence="2">The sequence shown here is derived from an EMBL/GenBank/DDBJ whole genome shotgun (WGS) entry which is preliminary data.</text>
</comment>
<feature type="chain" id="PRO_5045761711" evidence="1">
    <location>
        <begin position="23"/>
        <end position="97"/>
    </location>
</feature>
<evidence type="ECO:0000313" key="3">
    <source>
        <dbReference type="Proteomes" id="UP000663992"/>
    </source>
</evidence>
<accession>A0ABS3CTU7</accession>
<dbReference type="GO" id="GO:0016787">
    <property type="term" value="F:hydrolase activity"/>
    <property type="evidence" value="ECO:0007669"/>
    <property type="project" value="UniProtKB-KW"/>
</dbReference>
<feature type="signal peptide" evidence="1">
    <location>
        <begin position="1"/>
        <end position="22"/>
    </location>
</feature>
<keyword evidence="2" id="KW-0378">Hydrolase</keyword>
<protein>
    <submittedName>
        <fullName evidence="2">Serine hydrolase</fullName>
    </submittedName>
</protein>